<dbReference type="Pfam" id="PF01522">
    <property type="entry name" value="Polysacc_deac_1"/>
    <property type="match status" value="1"/>
</dbReference>
<dbReference type="AlphaFoldDB" id="A0AAP2UQ33"/>
<dbReference type="SUPFAM" id="SSF88713">
    <property type="entry name" value="Glycoside hydrolase/deacetylase"/>
    <property type="match status" value="1"/>
</dbReference>
<evidence type="ECO:0000259" key="2">
    <source>
        <dbReference type="PROSITE" id="PS51677"/>
    </source>
</evidence>
<dbReference type="InterPro" id="IPR011330">
    <property type="entry name" value="Glyco_hydro/deAcase_b/a-brl"/>
</dbReference>
<dbReference type="InterPro" id="IPR002509">
    <property type="entry name" value="NODB_dom"/>
</dbReference>
<organism evidence="3 4">
    <name type="scientific">Clostridium innocuum</name>
    <dbReference type="NCBI Taxonomy" id="1522"/>
    <lineage>
        <taxon>Bacteria</taxon>
        <taxon>Bacillati</taxon>
        <taxon>Bacillota</taxon>
        <taxon>Clostridia</taxon>
        <taxon>Eubacteriales</taxon>
        <taxon>Clostridiaceae</taxon>
        <taxon>Clostridium</taxon>
    </lineage>
</organism>
<dbReference type="PROSITE" id="PS51677">
    <property type="entry name" value="NODB"/>
    <property type="match status" value="1"/>
</dbReference>
<name>A0AAP2UQ33_CLOIN</name>
<gene>
    <name evidence="3" type="ORF">MKC95_13645</name>
</gene>
<dbReference type="Gene3D" id="3.20.20.370">
    <property type="entry name" value="Glycoside hydrolase/deacetylase"/>
    <property type="match status" value="1"/>
</dbReference>
<evidence type="ECO:0000313" key="3">
    <source>
        <dbReference type="EMBL" id="MCR0233812.1"/>
    </source>
</evidence>
<dbReference type="GO" id="GO:0005975">
    <property type="term" value="P:carbohydrate metabolic process"/>
    <property type="evidence" value="ECO:0007669"/>
    <property type="project" value="InterPro"/>
</dbReference>
<reference evidence="3" key="1">
    <citation type="journal article" date="2022" name="Clin. Infect. Dis.">
        <title>Association between Clostridium innocuum and antibiotic-associated diarrhea in adults and children: A cross-sectional study and comparative genomics analysis.</title>
        <authorList>
            <person name="Cherny K.E."/>
            <person name="Muscat E.B."/>
            <person name="Balaji A."/>
            <person name="Mukherjee J."/>
            <person name="Ozer E.A."/>
            <person name="Angarone M.P."/>
            <person name="Hauser A.R."/>
            <person name="Sichel J.S."/>
            <person name="Amponsah E."/>
            <person name="Kociolek L.K."/>
        </authorList>
    </citation>
    <scope>NUCLEOTIDE SEQUENCE</scope>
    <source>
        <strain evidence="3">NU1-AC-029v</strain>
    </source>
</reference>
<dbReference type="Proteomes" id="UP001203972">
    <property type="component" value="Unassembled WGS sequence"/>
</dbReference>
<keyword evidence="1" id="KW-0732">Signal</keyword>
<dbReference type="InterPro" id="IPR051398">
    <property type="entry name" value="Polysacch_Deacetylase"/>
</dbReference>
<dbReference type="PANTHER" id="PTHR34216:SF7">
    <property type="entry name" value="POLY-BETA-1,6-N-ACETYL-D-GLUCOSAMINE N-DEACETYLASE"/>
    <property type="match status" value="1"/>
</dbReference>
<dbReference type="CDD" id="cd10966">
    <property type="entry name" value="CE4_yadE_5s"/>
    <property type="match status" value="1"/>
</dbReference>
<sequence>MLAIDWMYPKQEQTAAVDVSSHYAQTVRVEKETPLFEKKDGEYREIGRIFKGTVLKFDKQGAQNMKEKYFRLQTDDCYILTDHVVPEQTEENSVKKASVYLPFNENIVTRDSYVIQNEAGNKLAEVTRKASYPIYVKDEDRYGVQLGNALVYIPKYAVAATRHADNTSEPIAKQIPVFMYHYFYSKENGEVSKNGNWLEVNDFEAQLKYLKEHNYVTLRMQDVENFLDGKVQLPKNSVSITIDDGTASIYKYAYPLLKKYGDSATLFLIGNHLKDDKLPQSFQEMKQNGMELQSHSYGMHTGGCEGGHGGALRCVAHDEGVTDTEKSFSIIGGGNVYCYPYGDVTDSALQIMKDAGVHMAFTTNYGKIEPGMDKLQLPRVRIFGDADIQQFIYSLES</sequence>
<dbReference type="RefSeq" id="WP_009588362.1">
    <property type="nucleotide sequence ID" value="NZ_AP025565.1"/>
</dbReference>
<evidence type="ECO:0000256" key="1">
    <source>
        <dbReference type="ARBA" id="ARBA00022729"/>
    </source>
</evidence>
<dbReference type="GO" id="GO:0016810">
    <property type="term" value="F:hydrolase activity, acting on carbon-nitrogen (but not peptide) bonds"/>
    <property type="evidence" value="ECO:0007669"/>
    <property type="project" value="InterPro"/>
</dbReference>
<comment type="caution">
    <text evidence="3">The sequence shown here is derived from an EMBL/GenBank/DDBJ whole genome shotgun (WGS) entry which is preliminary data.</text>
</comment>
<accession>A0AAP2UQ33</accession>
<dbReference type="EMBL" id="JAKTMA010000024">
    <property type="protein sequence ID" value="MCR0233812.1"/>
    <property type="molecule type" value="Genomic_DNA"/>
</dbReference>
<feature type="domain" description="NodB homology" evidence="2">
    <location>
        <begin position="236"/>
        <end position="397"/>
    </location>
</feature>
<dbReference type="PANTHER" id="PTHR34216">
    <property type="match status" value="1"/>
</dbReference>
<protein>
    <submittedName>
        <fullName evidence="3">Polysaccharide deacetylase family protein</fullName>
    </submittedName>
</protein>
<proteinExistence type="predicted"/>
<evidence type="ECO:0000313" key="4">
    <source>
        <dbReference type="Proteomes" id="UP001203972"/>
    </source>
</evidence>